<name>A0A9R1UWG6_LACSA</name>
<evidence type="ECO:0000313" key="1">
    <source>
        <dbReference type="EMBL" id="KAJ0194773.1"/>
    </source>
</evidence>
<keyword evidence="2" id="KW-1185">Reference proteome</keyword>
<reference evidence="1 2" key="1">
    <citation type="journal article" date="2017" name="Nat. Commun.">
        <title>Genome assembly with in vitro proximity ligation data and whole-genome triplication in lettuce.</title>
        <authorList>
            <person name="Reyes-Chin-Wo S."/>
            <person name="Wang Z."/>
            <person name="Yang X."/>
            <person name="Kozik A."/>
            <person name="Arikit S."/>
            <person name="Song C."/>
            <person name="Xia L."/>
            <person name="Froenicke L."/>
            <person name="Lavelle D.O."/>
            <person name="Truco M.J."/>
            <person name="Xia R."/>
            <person name="Zhu S."/>
            <person name="Xu C."/>
            <person name="Xu H."/>
            <person name="Xu X."/>
            <person name="Cox K."/>
            <person name="Korf I."/>
            <person name="Meyers B.C."/>
            <person name="Michelmore R.W."/>
        </authorList>
    </citation>
    <scope>NUCLEOTIDE SEQUENCE [LARGE SCALE GENOMIC DNA]</scope>
    <source>
        <strain evidence="2">cv. Salinas</strain>
        <tissue evidence="1">Seedlings</tissue>
    </source>
</reference>
<dbReference type="EMBL" id="NBSK02000007">
    <property type="protein sequence ID" value="KAJ0194773.1"/>
    <property type="molecule type" value="Genomic_DNA"/>
</dbReference>
<proteinExistence type="predicted"/>
<evidence type="ECO:0000313" key="2">
    <source>
        <dbReference type="Proteomes" id="UP000235145"/>
    </source>
</evidence>
<dbReference type="AlphaFoldDB" id="A0A9R1UWG6"/>
<sequence>MNSTIPCVLFIRLVATTKLRNRSPLWNRRSSRHPSAYPRPSAGLHDFHFAENPLDTRLFFDFVYSRLSKIDRGRIPSLKSNDDALSSSHYMNEFDYAQGRR</sequence>
<accession>A0A9R1UWG6</accession>
<dbReference type="Proteomes" id="UP000235145">
    <property type="component" value="Unassembled WGS sequence"/>
</dbReference>
<protein>
    <submittedName>
        <fullName evidence="1">Uncharacterized protein</fullName>
    </submittedName>
</protein>
<comment type="caution">
    <text evidence="1">The sequence shown here is derived from an EMBL/GenBank/DDBJ whole genome shotgun (WGS) entry which is preliminary data.</text>
</comment>
<organism evidence="1 2">
    <name type="scientific">Lactuca sativa</name>
    <name type="common">Garden lettuce</name>
    <dbReference type="NCBI Taxonomy" id="4236"/>
    <lineage>
        <taxon>Eukaryota</taxon>
        <taxon>Viridiplantae</taxon>
        <taxon>Streptophyta</taxon>
        <taxon>Embryophyta</taxon>
        <taxon>Tracheophyta</taxon>
        <taxon>Spermatophyta</taxon>
        <taxon>Magnoliopsida</taxon>
        <taxon>eudicotyledons</taxon>
        <taxon>Gunneridae</taxon>
        <taxon>Pentapetalae</taxon>
        <taxon>asterids</taxon>
        <taxon>campanulids</taxon>
        <taxon>Asterales</taxon>
        <taxon>Asteraceae</taxon>
        <taxon>Cichorioideae</taxon>
        <taxon>Cichorieae</taxon>
        <taxon>Lactucinae</taxon>
        <taxon>Lactuca</taxon>
    </lineage>
</organism>
<gene>
    <name evidence="1" type="ORF">LSAT_V11C700377570</name>
</gene>